<dbReference type="Proteomes" id="UP001550739">
    <property type="component" value="Unassembled WGS sequence"/>
</dbReference>
<gene>
    <name evidence="2" type="ORF">AB0E89_07100</name>
</gene>
<protein>
    <submittedName>
        <fullName evidence="2">Uncharacterized protein</fullName>
    </submittedName>
</protein>
<reference evidence="2 3" key="1">
    <citation type="submission" date="2024-06" db="EMBL/GenBank/DDBJ databases">
        <title>The Natural Products Discovery Center: Release of the First 8490 Sequenced Strains for Exploring Actinobacteria Biosynthetic Diversity.</title>
        <authorList>
            <person name="Kalkreuter E."/>
            <person name="Kautsar S.A."/>
            <person name="Yang D."/>
            <person name="Bader C.D."/>
            <person name="Teijaro C.N."/>
            <person name="Fluegel L."/>
            <person name="Davis C.M."/>
            <person name="Simpson J.R."/>
            <person name="Lauterbach L."/>
            <person name="Steele A.D."/>
            <person name="Gui C."/>
            <person name="Meng S."/>
            <person name="Li G."/>
            <person name="Viehrig K."/>
            <person name="Ye F."/>
            <person name="Su P."/>
            <person name="Kiefer A.F."/>
            <person name="Nichols A."/>
            <person name="Cepeda A.J."/>
            <person name="Yan W."/>
            <person name="Fan B."/>
            <person name="Jiang Y."/>
            <person name="Adhikari A."/>
            <person name="Zheng C.-J."/>
            <person name="Schuster L."/>
            <person name="Cowan T.M."/>
            <person name="Smanski M.J."/>
            <person name="Chevrette M.G."/>
            <person name="De Carvalho L.P.S."/>
            <person name="Shen B."/>
        </authorList>
    </citation>
    <scope>NUCLEOTIDE SEQUENCE [LARGE SCALE GENOMIC DNA]</scope>
    <source>
        <strain evidence="2 3">NPDC033843</strain>
    </source>
</reference>
<evidence type="ECO:0000313" key="3">
    <source>
        <dbReference type="Proteomes" id="UP001550739"/>
    </source>
</evidence>
<evidence type="ECO:0000313" key="2">
    <source>
        <dbReference type="EMBL" id="MEU3780348.1"/>
    </source>
</evidence>
<sequence length="55" mass="6253">MEKAPQRHGGGVDSAWLRSTPALRMDWEIRSTPVLPESRTVDRRPYEEAVGHAHD</sequence>
<keyword evidence="3" id="KW-1185">Reference proteome</keyword>
<organism evidence="2 3">
    <name type="scientific">Streptomyces sp. 900129855</name>
    <dbReference type="NCBI Taxonomy" id="3155129"/>
    <lineage>
        <taxon>Bacteria</taxon>
        <taxon>Bacillati</taxon>
        <taxon>Actinomycetota</taxon>
        <taxon>Actinomycetes</taxon>
        <taxon>Kitasatosporales</taxon>
        <taxon>Streptomycetaceae</taxon>
        <taxon>Streptomyces</taxon>
    </lineage>
</organism>
<feature type="region of interest" description="Disordered" evidence="1">
    <location>
        <begin position="32"/>
        <end position="55"/>
    </location>
</feature>
<feature type="compositionally biased region" description="Basic and acidic residues" evidence="1">
    <location>
        <begin position="39"/>
        <end position="55"/>
    </location>
</feature>
<comment type="caution">
    <text evidence="2">The sequence shown here is derived from an EMBL/GenBank/DDBJ whole genome shotgun (WGS) entry which is preliminary data.</text>
</comment>
<accession>A0ABV2ZDE1</accession>
<dbReference type="EMBL" id="JBEZVE010000003">
    <property type="protein sequence ID" value="MEU3780348.1"/>
    <property type="molecule type" value="Genomic_DNA"/>
</dbReference>
<name>A0ABV2ZDE1_9ACTN</name>
<evidence type="ECO:0000256" key="1">
    <source>
        <dbReference type="SAM" id="MobiDB-lite"/>
    </source>
</evidence>
<dbReference type="RefSeq" id="WP_334577378.1">
    <property type="nucleotide sequence ID" value="NZ_JBEZVE010000003.1"/>
</dbReference>
<proteinExistence type="predicted"/>